<evidence type="ECO:0000256" key="6">
    <source>
        <dbReference type="ARBA" id="ARBA00022826"/>
    </source>
</evidence>
<keyword evidence="10 13" id="KW-0472">Membrane</keyword>
<protein>
    <recommendedName>
        <fullName evidence="14">Potassium channel domain-containing protein</fullName>
    </recommendedName>
</protein>
<dbReference type="PRINTS" id="PR01333">
    <property type="entry name" value="2POREKCHANEL"/>
</dbReference>
<evidence type="ECO:0000256" key="5">
    <source>
        <dbReference type="ARBA" id="ARBA00022692"/>
    </source>
</evidence>
<evidence type="ECO:0000256" key="4">
    <source>
        <dbReference type="ARBA" id="ARBA00022538"/>
    </source>
</evidence>
<evidence type="ECO:0000256" key="11">
    <source>
        <dbReference type="ARBA" id="ARBA00023303"/>
    </source>
</evidence>
<gene>
    <name evidence="15" type="ORF">LPLAT_LOCUS1739</name>
</gene>
<keyword evidence="7" id="KW-0630">Potassium</keyword>
<evidence type="ECO:0000256" key="1">
    <source>
        <dbReference type="ARBA" id="ARBA00004141"/>
    </source>
</evidence>
<evidence type="ECO:0000256" key="8">
    <source>
        <dbReference type="ARBA" id="ARBA00022989"/>
    </source>
</evidence>
<dbReference type="PANTHER" id="PTHR11003:SF142">
    <property type="entry name" value="POTASSIUM CHANNEL DOMAIN-CONTAINING PROTEIN"/>
    <property type="match status" value="1"/>
</dbReference>
<dbReference type="GO" id="GO:0015271">
    <property type="term" value="F:outward rectifier potassium channel activity"/>
    <property type="evidence" value="ECO:0007669"/>
    <property type="project" value="TreeGrafter"/>
</dbReference>
<dbReference type="SUPFAM" id="SSF81324">
    <property type="entry name" value="Voltage-gated potassium channels"/>
    <property type="match status" value="2"/>
</dbReference>
<dbReference type="GO" id="GO:0030322">
    <property type="term" value="P:stabilization of membrane potential"/>
    <property type="evidence" value="ECO:0007669"/>
    <property type="project" value="TreeGrafter"/>
</dbReference>
<dbReference type="InterPro" id="IPR003092">
    <property type="entry name" value="2pore_dom_K_chnl_TASK"/>
</dbReference>
<comment type="similarity">
    <text evidence="2 12">Belongs to the two pore domain potassium channel (TC 1.A.1.8) family.</text>
</comment>
<evidence type="ECO:0000259" key="14">
    <source>
        <dbReference type="Pfam" id="PF07885"/>
    </source>
</evidence>
<evidence type="ECO:0000256" key="3">
    <source>
        <dbReference type="ARBA" id="ARBA00022448"/>
    </source>
</evidence>
<evidence type="ECO:0000256" key="13">
    <source>
        <dbReference type="SAM" id="Phobius"/>
    </source>
</evidence>
<evidence type="ECO:0000256" key="7">
    <source>
        <dbReference type="ARBA" id="ARBA00022958"/>
    </source>
</evidence>
<evidence type="ECO:0000313" key="16">
    <source>
        <dbReference type="Proteomes" id="UP001497644"/>
    </source>
</evidence>
<dbReference type="InterPro" id="IPR013099">
    <property type="entry name" value="K_chnl_dom"/>
</dbReference>
<feature type="transmembrane region" description="Helical" evidence="13">
    <location>
        <begin position="291"/>
        <end position="313"/>
    </location>
</feature>
<proteinExistence type="inferred from homology"/>
<organism evidence="15 16">
    <name type="scientific">Lasius platythorax</name>
    <dbReference type="NCBI Taxonomy" id="488582"/>
    <lineage>
        <taxon>Eukaryota</taxon>
        <taxon>Metazoa</taxon>
        <taxon>Ecdysozoa</taxon>
        <taxon>Arthropoda</taxon>
        <taxon>Hexapoda</taxon>
        <taxon>Insecta</taxon>
        <taxon>Pterygota</taxon>
        <taxon>Neoptera</taxon>
        <taxon>Endopterygota</taxon>
        <taxon>Hymenoptera</taxon>
        <taxon>Apocrita</taxon>
        <taxon>Aculeata</taxon>
        <taxon>Formicoidea</taxon>
        <taxon>Formicidae</taxon>
        <taxon>Formicinae</taxon>
        <taxon>Lasius</taxon>
        <taxon>Lasius</taxon>
    </lineage>
</organism>
<keyword evidence="5 12" id="KW-0812">Transmembrane</keyword>
<keyword evidence="9 12" id="KW-0406">Ion transport</keyword>
<evidence type="ECO:0000256" key="2">
    <source>
        <dbReference type="ARBA" id="ARBA00006666"/>
    </source>
</evidence>
<keyword evidence="11 12" id="KW-0407">Ion channel</keyword>
<sequence length="415" mass="46051">MTNDNKCNSSVELGAAMNGEDAKGRFLKEKTVRKIKSIAGHVGLLIALMLYTAIGGLVFRQIELPAELGRLERLRAKLRTQRYRFVESISNNTDVFNLRTLVSVKLRAYEEAVQEAAEAGLLVSFVTDAMNQDVHVESDLSPIVTERWSVLQAVFFASTVLTTIGYGNVVPSTNWGRIFCILFALVGIPFTLIVIADLGKLFAEGVVHIALTLKLKLPFRAKFSCVPTNVTGRRSLGACAAIVLLFLYLACGAGMFMLWEDDWDFFDGFYFCFVTMTTIGFGDLVPKKPKYTLLCTLYILVGLALTGTIIELVRRQYAQSWRRLQRLSGPLAEALRKLGEQAGGDMSALHSDLRKVLTVISMPRLRWSASIDRDVTKDRDWEEAVEAVLRDIAASATVPPPKKPIVQIVVYESSV</sequence>
<keyword evidence="3 12" id="KW-0813">Transport</keyword>
<dbReference type="AlphaFoldDB" id="A0AAV2N5G5"/>
<feature type="transmembrane region" description="Helical" evidence="13">
    <location>
        <begin position="148"/>
        <end position="166"/>
    </location>
</feature>
<keyword evidence="4" id="KW-0633">Potassium transport</keyword>
<feature type="transmembrane region" description="Helical" evidence="13">
    <location>
        <begin position="38"/>
        <end position="59"/>
    </location>
</feature>
<dbReference type="Gene3D" id="1.10.287.70">
    <property type="match status" value="1"/>
</dbReference>
<dbReference type="GO" id="GO:0022841">
    <property type="term" value="F:potassium ion leak channel activity"/>
    <property type="evidence" value="ECO:0007669"/>
    <property type="project" value="TreeGrafter"/>
</dbReference>
<evidence type="ECO:0000256" key="9">
    <source>
        <dbReference type="ARBA" id="ARBA00023065"/>
    </source>
</evidence>
<dbReference type="PANTHER" id="PTHR11003">
    <property type="entry name" value="POTASSIUM CHANNEL, SUBFAMILY K"/>
    <property type="match status" value="1"/>
</dbReference>
<feature type="domain" description="Potassium channel" evidence="14">
    <location>
        <begin position="244"/>
        <end position="315"/>
    </location>
</feature>
<dbReference type="GO" id="GO:0005886">
    <property type="term" value="C:plasma membrane"/>
    <property type="evidence" value="ECO:0007669"/>
    <property type="project" value="TreeGrafter"/>
</dbReference>
<dbReference type="PRINTS" id="PR01095">
    <property type="entry name" value="TASKCHANNEL"/>
</dbReference>
<dbReference type="Pfam" id="PF07885">
    <property type="entry name" value="Ion_trans_2"/>
    <property type="match status" value="2"/>
</dbReference>
<dbReference type="EMBL" id="OZ034833">
    <property type="protein sequence ID" value="CAL1675290.1"/>
    <property type="molecule type" value="Genomic_DNA"/>
</dbReference>
<evidence type="ECO:0000313" key="15">
    <source>
        <dbReference type="EMBL" id="CAL1675290.1"/>
    </source>
</evidence>
<accession>A0AAV2N5G5</accession>
<reference evidence="15" key="1">
    <citation type="submission" date="2024-04" db="EMBL/GenBank/DDBJ databases">
        <authorList>
            <consortium name="Molecular Ecology Group"/>
        </authorList>
    </citation>
    <scope>NUCLEOTIDE SEQUENCE</scope>
</reference>
<feature type="domain" description="Potassium channel" evidence="14">
    <location>
        <begin position="145"/>
        <end position="203"/>
    </location>
</feature>
<dbReference type="InterPro" id="IPR003280">
    <property type="entry name" value="2pore_dom_K_chnl"/>
</dbReference>
<evidence type="ECO:0000256" key="12">
    <source>
        <dbReference type="RuleBase" id="RU003857"/>
    </source>
</evidence>
<feature type="transmembrane region" description="Helical" evidence="13">
    <location>
        <begin position="235"/>
        <end position="258"/>
    </location>
</feature>
<feature type="transmembrane region" description="Helical" evidence="13">
    <location>
        <begin position="178"/>
        <end position="196"/>
    </location>
</feature>
<evidence type="ECO:0000256" key="10">
    <source>
        <dbReference type="ARBA" id="ARBA00023136"/>
    </source>
</evidence>
<keyword evidence="16" id="KW-1185">Reference proteome</keyword>
<keyword evidence="8 13" id="KW-1133">Transmembrane helix</keyword>
<comment type="subcellular location">
    <subcellularLocation>
        <location evidence="1">Membrane</location>
        <topology evidence="1">Multi-pass membrane protein</topology>
    </subcellularLocation>
</comment>
<name>A0AAV2N5G5_9HYME</name>
<dbReference type="Proteomes" id="UP001497644">
    <property type="component" value="Chromosome 10"/>
</dbReference>
<keyword evidence="6" id="KW-0631">Potassium channel</keyword>